<evidence type="ECO:0000313" key="1">
    <source>
        <dbReference type="EMBL" id="OOV06955.1"/>
    </source>
</evidence>
<dbReference type="EMBL" id="MTJN01000002">
    <property type="protein sequence ID" value="OOV06955.1"/>
    <property type="molecule type" value="Genomic_DNA"/>
</dbReference>
<dbReference type="STRING" id="28066.RF819_09660"/>
<sequence>MTPDQTPPTDATHAGMCEPCAAVQQNWRRAPGHAELVQGANRKELRGEKTVTVTRYRCDHCGTVWDYENNKANQHAGWSVVPRRA</sequence>
<accession>A0A1T1ASK3</accession>
<gene>
    <name evidence="1" type="ORF">RF819_09660</name>
</gene>
<dbReference type="AlphaFoldDB" id="A0A1T1ASK3"/>
<dbReference type="OrthoDB" id="8665570at2"/>
<evidence type="ECO:0000313" key="2">
    <source>
        <dbReference type="Proteomes" id="UP000190750"/>
    </source>
</evidence>
<dbReference type="RefSeq" id="WP_078364783.1">
    <property type="nucleotide sequence ID" value="NZ_MTJN01000002.1"/>
</dbReference>
<organism evidence="1 2">
    <name type="scientific">Rhodoferax fermentans</name>
    <dbReference type="NCBI Taxonomy" id="28066"/>
    <lineage>
        <taxon>Bacteria</taxon>
        <taxon>Pseudomonadati</taxon>
        <taxon>Pseudomonadota</taxon>
        <taxon>Betaproteobacteria</taxon>
        <taxon>Burkholderiales</taxon>
        <taxon>Comamonadaceae</taxon>
        <taxon>Rhodoferax</taxon>
    </lineage>
</organism>
<protein>
    <submittedName>
        <fullName evidence="1">Uncharacterized protein</fullName>
    </submittedName>
</protein>
<proteinExistence type="predicted"/>
<reference evidence="1 2" key="1">
    <citation type="submission" date="2017-01" db="EMBL/GenBank/DDBJ databases">
        <title>Genome sequencing of Rhodoferax fermentans JCM 7819.</title>
        <authorList>
            <person name="Kim Y.J."/>
            <person name="Farh M.E.-A."/>
            <person name="Yang D.-C."/>
        </authorList>
    </citation>
    <scope>NUCLEOTIDE SEQUENCE [LARGE SCALE GENOMIC DNA]</scope>
    <source>
        <strain evidence="1 2">JCM 7819</strain>
    </source>
</reference>
<dbReference type="Proteomes" id="UP000190750">
    <property type="component" value="Unassembled WGS sequence"/>
</dbReference>
<comment type="caution">
    <text evidence="1">The sequence shown here is derived from an EMBL/GenBank/DDBJ whole genome shotgun (WGS) entry which is preliminary data.</text>
</comment>
<name>A0A1T1ASK3_RHOFE</name>
<keyword evidence="2" id="KW-1185">Reference proteome</keyword>